<keyword evidence="2" id="KW-1185">Reference proteome</keyword>
<organism evidence="1 2">
    <name type="scientific">Salinivibrio proteolyticus</name>
    <dbReference type="NCBI Taxonomy" id="334715"/>
    <lineage>
        <taxon>Bacteria</taxon>
        <taxon>Pseudomonadati</taxon>
        <taxon>Pseudomonadota</taxon>
        <taxon>Gammaproteobacteria</taxon>
        <taxon>Vibrionales</taxon>
        <taxon>Vibrionaceae</taxon>
        <taxon>Salinivibrio</taxon>
    </lineage>
</organism>
<dbReference type="EMBL" id="CP114584">
    <property type="protein sequence ID" value="WBA13844.1"/>
    <property type="molecule type" value="Genomic_DNA"/>
</dbReference>
<accession>A0ABY7LBH7</accession>
<evidence type="ECO:0000313" key="1">
    <source>
        <dbReference type="EMBL" id="WBA13844.1"/>
    </source>
</evidence>
<protein>
    <submittedName>
        <fullName evidence="1">Uncharacterized protein</fullName>
    </submittedName>
</protein>
<name>A0ABY7LBH7_9GAMM</name>
<proteinExistence type="predicted"/>
<dbReference type="Proteomes" id="UP001164676">
    <property type="component" value="Chromosome"/>
</dbReference>
<evidence type="ECO:0000313" key="2">
    <source>
        <dbReference type="Proteomes" id="UP001164676"/>
    </source>
</evidence>
<sequence length="190" mass="21302">MRTVPVDDFLPALRQIAPAAMPITLKKAIVYSAGRFCRLTGIIRVEHTIGPVVEGQVTDVFGQLGLTTFNLTGEVDVVTKGERLAVGMDFKSPSMGTIQFLRDVSSDVRIRAAIEPVTDATQLPTPLMDHWLIAICEGAASWLYVLPEFFNGDLHSYHEREFVEHTRRAKRWLLDNTSMTTRPVAPREFF</sequence>
<gene>
    <name evidence="1" type="ORF">N7E60_08880</name>
</gene>
<reference evidence="1" key="1">
    <citation type="submission" date="2022-09" db="EMBL/GenBank/DDBJ databases">
        <authorList>
            <person name="Li Z.-J."/>
        </authorList>
    </citation>
    <scope>NUCLEOTIDE SEQUENCE</scope>
    <source>
        <strain evidence="1">TGB10</strain>
    </source>
</reference>
<dbReference type="RefSeq" id="WP_269597217.1">
    <property type="nucleotide sequence ID" value="NZ_CP114584.1"/>
</dbReference>